<evidence type="ECO:0000313" key="2">
    <source>
        <dbReference type="EMBL" id="KAK4445998.1"/>
    </source>
</evidence>
<name>A0AAV9GD19_9PEZI</name>
<reference evidence="2" key="1">
    <citation type="journal article" date="2023" name="Mol. Phylogenet. Evol.">
        <title>Genome-scale phylogeny and comparative genomics of the fungal order Sordariales.</title>
        <authorList>
            <person name="Hensen N."/>
            <person name="Bonometti L."/>
            <person name="Westerberg I."/>
            <person name="Brannstrom I.O."/>
            <person name="Guillou S."/>
            <person name="Cros-Aarteil S."/>
            <person name="Calhoun S."/>
            <person name="Haridas S."/>
            <person name="Kuo A."/>
            <person name="Mondo S."/>
            <person name="Pangilinan J."/>
            <person name="Riley R."/>
            <person name="LaButti K."/>
            <person name="Andreopoulos B."/>
            <person name="Lipzen A."/>
            <person name="Chen C."/>
            <person name="Yan M."/>
            <person name="Daum C."/>
            <person name="Ng V."/>
            <person name="Clum A."/>
            <person name="Steindorff A."/>
            <person name="Ohm R.A."/>
            <person name="Martin F."/>
            <person name="Silar P."/>
            <person name="Natvig D.O."/>
            <person name="Lalanne C."/>
            <person name="Gautier V."/>
            <person name="Ament-Velasquez S.L."/>
            <person name="Kruys A."/>
            <person name="Hutchinson M.I."/>
            <person name="Powell A.J."/>
            <person name="Barry K."/>
            <person name="Miller A.N."/>
            <person name="Grigoriev I.V."/>
            <person name="Debuchy R."/>
            <person name="Gladieux P."/>
            <person name="Hiltunen Thoren M."/>
            <person name="Johannesson H."/>
        </authorList>
    </citation>
    <scope>NUCLEOTIDE SEQUENCE</scope>
    <source>
        <strain evidence="2">PSN243</strain>
    </source>
</reference>
<proteinExistence type="predicted"/>
<reference evidence="2" key="2">
    <citation type="submission" date="2023-05" db="EMBL/GenBank/DDBJ databases">
        <authorList>
            <consortium name="Lawrence Berkeley National Laboratory"/>
            <person name="Steindorff A."/>
            <person name="Hensen N."/>
            <person name="Bonometti L."/>
            <person name="Westerberg I."/>
            <person name="Brannstrom I.O."/>
            <person name="Guillou S."/>
            <person name="Cros-Aarteil S."/>
            <person name="Calhoun S."/>
            <person name="Haridas S."/>
            <person name="Kuo A."/>
            <person name="Mondo S."/>
            <person name="Pangilinan J."/>
            <person name="Riley R."/>
            <person name="Labutti K."/>
            <person name="Andreopoulos B."/>
            <person name="Lipzen A."/>
            <person name="Chen C."/>
            <person name="Yanf M."/>
            <person name="Daum C."/>
            <person name="Ng V."/>
            <person name="Clum A."/>
            <person name="Ohm R."/>
            <person name="Martin F."/>
            <person name="Silar P."/>
            <person name="Natvig D."/>
            <person name="Lalanne C."/>
            <person name="Gautier V."/>
            <person name="Ament-Velasquez S.L."/>
            <person name="Kruys A."/>
            <person name="Hutchinson M.I."/>
            <person name="Powell A.J."/>
            <person name="Barry K."/>
            <person name="Miller A.N."/>
            <person name="Grigoriev I.V."/>
            <person name="Debuchy R."/>
            <person name="Gladieux P."/>
            <person name="Thoren M.H."/>
            <person name="Johannesson H."/>
        </authorList>
    </citation>
    <scope>NUCLEOTIDE SEQUENCE</scope>
    <source>
        <strain evidence="2">PSN243</strain>
    </source>
</reference>
<accession>A0AAV9GD19</accession>
<keyword evidence="3" id="KW-1185">Reference proteome</keyword>
<dbReference type="Proteomes" id="UP001321760">
    <property type="component" value="Unassembled WGS sequence"/>
</dbReference>
<feature type="compositionally biased region" description="Basic and acidic residues" evidence="1">
    <location>
        <begin position="1"/>
        <end position="15"/>
    </location>
</feature>
<gene>
    <name evidence="2" type="ORF">QBC34DRAFT_470546</name>
</gene>
<feature type="region of interest" description="Disordered" evidence="1">
    <location>
        <begin position="1"/>
        <end position="133"/>
    </location>
</feature>
<feature type="compositionally biased region" description="Low complexity" evidence="1">
    <location>
        <begin position="91"/>
        <end position="101"/>
    </location>
</feature>
<evidence type="ECO:0000313" key="3">
    <source>
        <dbReference type="Proteomes" id="UP001321760"/>
    </source>
</evidence>
<feature type="compositionally biased region" description="Polar residues" evidence="1">
    <location>
        <begin position="16"/>
        <end position="29"/>
    </location>
</feature>
<sequence length="375" mass="42549">MGVDDDKPTARKNTERPQSSSLMPTQSVIDSRLGIPGTGFVRKVDEQKMLGTPPRAEKQGLIVRGGAPNQSNKRPHTDTETPTEDSGEATISGSIASSASGNAPTARHSLPGHRDKKPSVRPPTPSLPPDEDTTKLLKIIKGDRILEMPEVTDDAMLCLDRVGMIFAYADTAADRLPDLTGYGRAVANWMAEDMPTEEVEAHRRWIWGEIQPKFPFESTTASWREKSVVDRYEQHQLITTGSHMSTNDGINLMKLLWRQPVVHYHHLLRMLSFVNGLDFWVGHRLLENLSYLDFEKRQARIGDYHAEDPHSLKHLRIKGHVLRRMLSALEFHILCSREEPEKLRKNLVSARTLAEKHLMKVLEEWKQLRRNNNES</sequence>
<protein>
    <submittedName>
        <fullName evidence="2">Uncharacterized protein</fullName>
    </submittedName>
</protein>
<comment type="caution">
    <text evidence="2">The sequence shown here is derived from an EMBL/GenBank/DDBJ whole genome shotgun (WGS) entry which is preliminary data.</text>
</comment>
<evidence type="ECO:0000256" key="1">
    <source>
        <dbReference type="SAM" id="MobiDB-lite"/>
    </source>
</evidence>
<organism evidence="2 3">
    <name type="scientific">Podospora aff. communis PSN243</name>
    <dbReference type="NCBI Taxonomy" id="3040156"/>
    <lineage>
        <taxon>Eukaryota</taxon>
        <taxon>Fungi</taxon>
        <taxon>Dikarya</taxon>
        <taxon>Ascomycota</taxon>
        <taxon>Pezizomycotina</taxon>
        <taxon>Sordariomycetes</taxon>
        <taxon>Sordariomycetidae</taxon>
        <taxon>Sordariales</taxon>
        <taxon>Podosporaceae</taxon>
        <taxon>Podospora</taxon>
    </lineage>
</organism>
<dbReference type="AlphaFoldDB" id="A0AAV9GD19"/>
<dbReference type="EMBL" id="MU865960">
    <property type="protein sequence ID" value="KAK4445998.1"/>
    <property type="molecule type" value="Genomic_DNA"/>
</dbReference>